<organism evidence="2">
    <name type="scientific">uncultured bacterium 25</name>
    <dbReference type="NCBI Taxonomy" id="1748273"/>
    <lineage>
        <taxon>Bacteria</taxon>
        <taxon>environmental samples</taxon>
    </lineage>
</organism>
<proteinExistence type="predicted"/>
<sequence length="131" mass="13702">MCAGAGPAGAQTSPPHPAEIDPTIVEYGAARQRIGATSKAALEQCEALTAPGKSICIKEARGREKIALAELDQQRNPSDANARRLAETRLAVNYEIAVEKCNDRQGGDKADCLSRASADDSKARAGIKAGQ</sequence>
<dbReference type="AlphaFoldDB" id="A0A0U3KCZ7"/>
<protein>
    <submittedName>
        <fullName evidence="2">Uncharacterized protein</fullName>
    </submittedName>
</protein>
<dbReference type="EMBL" id="KT944269">
    <property type="protein sequence ID" value="ALV86553.1"/>
    <property type="molecule type" value="Genomic_DNA"/>
</dbReference>
<evidence type="ECO:0000313" key="2">
    <source>
        <dbReference type="EMBL" id="ALV86553.1"/>
    </source>
</evidence>
<feature type="compositionally biased region" description="Basic and acidic residues" evidence="1">
    <location>
        <begin position="103"/>
        <end position="123"/>
    </location>
</feature>
<name>A0A0U3KCZ7_9BACT</name>
<reference evidence="2" key="1">
    <citation type="submission" date="2015-10" db="EMBL/GenBank/DDBJ databases">
        <title>Biosynthesis of SCL-MCL polyhydroxyalkanoates by metagenomic clones in Pseudomonas putida.</title>
        <authorList>
            <person name="Cheng J."/>
            <person name="Charles T.C."/>
        </authorList>
    </citation>
    <scope>NUCLEOTIDE SEQUENCE</scope>
</reference>
<accession>A0A0U3KCZ7</accession>
<feature type="region of interest" description="Disordered" evidence="1">
    <location>
        <begin position="1"/>
        <end position="21"/>
    </location>
</feature>
<feature type="region of interest" description="Disordered" evidence="1">
    <location>
        <begin position="103"/>
        <end position="131"/>
    </location>
</feature>
<evidence type="ECO:0000256" key="1">
    <source>
        <dbReference type="SAM" id="MobiDB-lite"/>
    </source>
</evidence>